<dbReference type="Proteomes" id="UP000293347">
    <property type="component" value="Unassembled WGS sequence"/>
</dbReference>
<sequence>MKKLFVFVPAILLVLFLINSFVLKEKEAVLKSTDSGKTWKVIREGLPEIEKPTNTFKSAGVLISTGSEGIRRSTDKGKHWEWVIREGGVGIAIERIEGGFAAIAYNTTTKSRRIHISLDNGATWKVISDALPPSMFISSIKQMGKYLVCGHSDGIFRSADMGKTWTSVHPSVEKDHNYFKFLGTQEITPKKVFRIHVSGNALYAVPGSAGC</sequence>
<dbReference type="OrthoDB" id="9757809at2"/>
<protein>
    <recommendedName>
        <fullName evidence="3">BNR/Asp-box repeat protein</fullName>
    </recommendedName>
</protein>
<dbReference type="SUPFAM" id="SSF110296">
    <property type="entry name" value="Oligoxyloglucan reducing end-specific cellobiohydrolase"/>
    <property type="match status" value="1"/>
</dbReference>
<organism evidence="1 2">
    <name type="scientific">Pedobacter psychroterrae</name>
    <dbReference type="NCBI Taxonomy" id="2530453"/>
    <lineage>
        <taxon>Bacteria</taxon>
        <taxon>Pseudomonadati</taxon>
        <taxon>Bacteroidota</taxon>
        <taxon>Sphingobacteriia</taxon>
        <taxon>Sphingobacteriales</taxon>
        <taxon>Sphingobacteriaceae</taxon>
        <taxon>Pedobacter</taxon>
    </lineage>
</organism>
<dbReference type="RefSeq" id="WP_131593048.1">
    <property type="nucleotide sequence ID" value="NZ_SJSL01000001.1"/>
</dbReference>
<dbReference type="InterPro" id="IPR015943">
    <property type="entry name" value="WD40/YVTN_repeat-like_dom_sf"/>
</dbReference>
<evidence type="ECO:0000313" key="2">
    <source>
        <dbReference type="Proteomes" id="UP000293347"/>
    </source>
</evidence>
<proteinExistence type="predicted"/>
<keyword evidence="2" id="KW-1185">Reference proteome</keyword>
<dbReference type="CDD" id="cd15482">
    <property type="entry name" value="Sialidase_non-viral"/>
    <property type="match status" value="1"/>
</dbReference>
<reference evidence="1 2" key="1">
    <citation type="submission" date="2019-02" db="EMBL/GenBank/DDBJ databases">
        <title>Pedobacter sp. RP-1-14 sp. nov., isolated from Arctic soil.</title>
        <authorList>
            <person name="Dahal R.H."/>
        </authorList>
    </citation>
    <scope>NUCLEOTIDE SEQUENCE [LARGE SCALE GENOMIC DNA]</scope>
    <source>
        <strain evidence="1 2">RP-1-14</strain>
    </source>
</reference>
<comment type="caution">
    <text evidence="1">The sequence shown here is derived from an EMBL/GenBank/DDBJ whole genome shotgun (WGS) entry which is preliminary data.</text>
</comment>
<accession>A0A4R0NTZ0</accession>
<dbReference type="AlphaFoldDB" id="A0A4R0NTZ0"/>
<gene>
    <name evidence="1" type="ORF">EZ437_02830</name>
</gene>
<evidence type="ECO:0000313" key="1">
    <source>
        <dbReference type="EMBL" id="TCD02935.1"/>
    </source>
</evidence>
<evidence type="ECO:0008006" key="3">
    <source>
        <dbReference type="Google" id="ProtNLM"/>
    </source>
</evidence>
<dbReference type="EMBL" id="SJSL01000001">
    <property type="protein sequence ID" value="TCD02935.1"/>
    <property type="molecule type" value="Genomic_DNA"/>
</dbReference>
<name>A0A4R0NTZ0_9SPHI</name>
<dbReference type="Gene3D" id="2.130.10.10">
    <property type="entry name" value="YVTN repeat-like/Quinoprotein amine dehydrogenase"/>
    <property type="match status" value="2"/>
</dbReference>